<dbReference type="SUPFAM" id="SSF52540">
    <property type="entry name" value="P-loop containing nucleoside triphosphate hydrolases"/>
    <property type="match status" value="2"/>
</dbReference>
<dbReference type="RefSeq" id="WP_148596046.1">
    <property type="nucleotide sequence ID" value="NZ_CP042997.1"/>
</dbReference>
<dbReference type="GO" id="GO:0009380">
    <property type="term" value="C:excinuclease repair complex"/>
    <property type="evidence" value="ECO:0007669"/>
    <property type="project" value="InterPro"/>
</dbReference>
<evidence type="ECO:0000313" key="21">
    <source>
        <dbReference type="Proteomes" id="UP000324233"/>
    </source>
</evidence>
<feature type="region of interest" description="Disordered" evidence="18">
    <location>
        <begin position="828"/>
        <end position="881"/>
    </location>
</feature>
<evidence type="ECO:0000256" key="16">
    <source>
        <dbReference type="ARBA" id="ARBA00039316"/>
    </source>
</evidence>
<evidence type="ECO:0000256" key="6">
    <source>
        <dbReference type="ARBA" id="ARBA00022763"/>
    </source>
</evidence>
<evidence type="ECO:0000256" key="2">
    <source>
        <dbReference type="ARBA" id="ARBA00022490"/>
    </source>
</evidence>
<dbReference type="AlphaFoldDB" id="A0A5B9W7Z2"/>
<comment type="subcellular location">
    <subcellularLocation>
        <location evidence="1">Cytoplasm</location>
    </subcellularLocation>
</comment>
<keyword evidence="5" id="KW-0547">Nucleotide-binding</keyword>
<dbReference type="Gene3D" id="1.20.1580.10">
    <property type="entry name" value="ABC transporter ATPase like domain"/>
    <property type="match status" value="2"/>
</dbReference>
<keyword evidence="13" id="KW-0234">DNA repair</keyword>
<evidence type="ECO:0000256" key="17">
    <source>
        <dbReference type="ARBA" id="ARBA00042156"/>
    </source>
</evidence>
<evidence type="ECO:0000256" key="8">
    <source>
        <dbReference type="ARBA" id="ARBA00022771"/>
    </source>
</evidence>
<dbReference type="SMART" id="SM00382">
    <property type="entry name" value="AAA"/>
    <property type="match status" value="1"/>
</dbReference>
<evidence type="ECO:0000259" key="19">
    <source>
        <dbReference type="PROSITE" id="PS50893"/>
    </source>
</evidence>
<protein>
    <recommendedName>
        <fullName evidence="16">UvrABC system protein A</fullName>
    </recommendedName>
    <alternativeName>
        <fullName evidence="17">Excinuclease ABC subunit A</fullName>
    </alternativeName>
</protein>
<evidence type="ECO:0000256" key="7">
    <source>
        <dbReference type="ARBA" id="ARBA00022769"/>
    </source>
</evidence>
<dbReference type="InterPro" id="IPR027417">
    <property type="entry name" value="P-loop_NTPase"/>
</dbReference>
<dbReference type="Proteomes" id="UP000324233">
    <property type="component" value="Chromosome"/>
</dbReference>
<keyword evidence="7" id="KW-0228">DNA excision</keyword>
<feature type="compositionally biased region" description="Basic and acidic residues" evidence="18">
    <location>
        <begin position="868"/>
        <end position="881"/>
    </location>
</feature>
<keyword evidence="6" id="KW-0227">DNA damage</keyword>
<keyword evidence="10" id="KW-0067">ATP-binding</keyword>
<evidence type="ECO:0000256" key="18">
    <source>
        <dbReference type="SAM" id="MobiDB-lite"/>
    </source>
</evidence>
<feature type="region of interest" description="Disordered" evidence="18">
    <location>
        <begin position="486"/>
        <end position="509"/>
    </location>
</feature>
<sequence>MSNAGESPAPPASIVVRGARTHNLRGIEVDLPRDRLVVLTGVSGSGKSSLAFDTIFAEGQRRYIECLSGYARQFLDQLQRPDVDEIEGLPPTVAIDQRAGQASPRSTVGTLTEIHDHLRLLFARVGIPHCPNCGLPIHRQTPEQMTDGALAFPAGTKVMVLAPLVRGRKGQHAEVFPAIRRAGLIRARVDGEMIEVTDQPPKLGKAKPHDIEAVVDRLVIREGIRPRLAESIDLALKLSEGVVILAAESAGKWEDHVRSVHLACPNCGSGLRTPEPRGFSFNSPYGACPTCQGLGVVDGPDPGTGEKVPCPACRGARLGPEALAVKVGGRSIAEVSALAVEDSIRFFDELRFDPAREPIAAPIVREIGGRLRFLREVGLGYLSLDRGSPTLSGGELQRARLATQLGAGLVGVCYVLDEPTAGLHPRDTDRLVEALRRLQEAGNSVLVVEHDEGVIRAADWVVDLGPGAGPDGGLVVAAGTPEDVARSPDSITGRYLKSGPAKEAGGPGRIREDSRWIEIRHASAHNLRDVSARIPVGTLTCVTGVSGSGKSTLVHDVLAGHWRRHHAGPGPNPGPPASPAVRVEGLDAIEAMVVVDQGPIGRSPRSTPATFTGTFDEIRRVYAATRLAKVRGYKASRFSFNAPGGRCEACEGQGRRRVPMQFLPDLYVTCEECRGLRFNRQTLEVRFKGKSIGEALELRVDEAREFFASQPRVLPGLNALHEVGVGYLTLGQSSTTLSGGEAQRIKLAAELGRESHGRHLYVLDEPTTGLHFADIDRLLGILRRLADLGNTLVVIEHSLDVIAAADWVIDLGPEAGSAGGRVVAMGTPEDVSRSEQSHTGRYLRLRGIAPAVPDRPKGTPARRPPGKKAIDSRRGDPDHPA</sequence>
<keyword evidence="9" id="KW-0862">Zinc</keyword>
<dbReference type="GO" id="GO:0004518">
    <property type="term" value="F:nuclease activity"/>
    <property type="evidence" value="ECO:0007669"/>
    <property type="project" value="UniProtKB-KW"/>
</dbReference>
<dbReference type="InterPro" id="IPR003593">
    <property type="entry name" value="AAA+_ATPase"/>
</dbReference>
<dbReference type="Gene3D" id="3.40.50.300">
    <property type="entry name" value="P-loop containing nucleotide triphosphate hydrolases"/>
    <property type="match status" value="3"/>
</dbReference>
<dbReference type="InterPro" id="IPR004602">
    <property type="entry name" value="UvrA"/>
</dbReference>
<keyword evidence="8" id="KW-0863">Zinc-finger</keyword>
<keyword evidence="4" id="KW-0677">Repeat</keyword>
<dbReference type="EMBL" id="CP042997">
    <property type="protein sequence ID" value="QEH36354.1"/>
    <property type="molecule type" value="Genomic_DNA"/>
</dbReference>
<evidence type="ECO:0000256" key="11">
    <source>
        <dbReference type="ARBA" id="ARBA00022881"/>
    </source>
</evidence>
<dbReference type="GO" id="GO:0016887">
    <property type="term" value="F:ATP hydrolysis activity"/>
    <property type="evidence" value="ECO:0007669"/>
    <property type="project" value="InterPro"/>
</dbReference>
<dbReference type="Gene3D" id="3.30.190.20">
    <property type="match status" value="1"/>
</dbReference>
<dbReference type="InterPro" id="IPR041102">
    <property type="entry name" value="UvrA_inter"/>
</dbReference>
<evidence type="ECO:0000256" key="5">
    <source>
        <dbReference type="ARBA" id="ARBA00022741"/>
    </source>
</evidence>
<evidence type="ECO:0000256" key="14">
    <source>
        <dbReference type="ARBA" id="ARBA00023236"/>
    </source>
</evidence>
<dbReference type="PROSITE" id="PS50893">
    <property type="entry name" value="ABC_TRANSPORTER_2"/>
    <property type="match status" value="1"/>
</dbReference>
<proteinExistence type="inferred from homology"/>
<keyword evidence="21" id="KW-1185">Reference proteome</keyword>
<dbReference type="InterPro" id="IPR003439">
    <property type="entry name" value="ABC_transporter-like_ATP-bd"/>
</dbReference>
<dbReference type="GO" id="GO:0005524">
    <property type="term" value="F:ATP binding"/>
    <property type="evidence" value="ECO:0007669"/>
    <property type="project" value="UniProtKB-KW"/>
</dbReference>
<evidence type="ECO:0000256" key="13">
    <source>
        <dbReference type="ARBA" id="ARBA00023204"/>
    </source>
</evidence>
<dbReference type="KEGG" id="agv:OJF2_49150"/>
<evidence type="ECO:0000256" key="4">
    <source>
        <dbReference type="ARBA" id="ARBA00022737"/>
    </source>
</evidence>
<keyword evidence="14" id="KW-0742">SOS response</keyword>
<dbReference type="InterPro" id="IPR017871">
    <property type="entry name" value="ABC_transporter-like_CS"/>
</dbReference>
<dbReference type="GO" id="GO:0003677">
    <property type="term" value="F:DNA binding"/>
    <property type="evidence" value="ECO:0007669"/>
    <property type="project" value="UniProtKB-KW"/>
</dbReference>
<evidence type="ECO:0000256" key="12">
    <source>
        <dbReference type="ARBA" id="ARBA00023125"/>
    </source>
</evidence>
<keyword evidence="3" id="KW-0479">Metal-binding</keyword>
<dbReference type="GO" id="GO:0006289">
    <property type="term" value="P:nucleotide-excision repair"/>
    <property type="evidence" value="ECO:0007669"/>
    <property type="project" value="InterPro"/>
</dbReference>
<keyword evidence="11" id="KW-0267">Excision nuclease</keyword>
<evidence type="ECO:0000256" key="1">
    <source>
        <dbReference type="ARBA" id="ARBA00004496"/>
    </source>
</evidence>
<gene>
    <name evidence="20" type="primary">uvrA_3</name>
    <name evidence="20" type="ORF">OJF2_49150</name>
</gene>
<dbReference type="GO" id="GO:0009432">
    <property type="term" value="P:SOS response"/>
    <property type="evidence" value="ECO:0007669"/>
    <property type="project" value="UniProtKB-KW"/>
</dbReference>
<evidence type="ECO:0000256" key="10">
    <source>
        <dbReference type="ARBA" id="ARBA00022840"/>
    </source>
</evidence>
<dbReference type="FunFam" id="1.20.1580.10:FF:000003">
    <property type="entry name" value="UvrABC system protein A"/>
    <property type="match status" value="1"/>
</dbReference>
<organism evidence="20 21">
    <name type="scientific">Aquisphaera giovannonii</name>
    <dbReference type="NCBI Taxonomy" id="406548"/>
    <lineage>
        <taxon>Bacteria</taxon>
        <taxon>Pseudomonadati</taxon>
        <taxon>Planctomycetota</taxon>
        <taxon>Planctomycetia</taxon>
        <taxon>Isosphaerales</taxon>
        <taxon>Isosphaeraceae</taxon>
        <taxon>Aquisphaera</taxon>
    </lineage>
</organism>
<evidence type="ECO:0000313" key="20">
    <source>
        <dbReference type="EMBL" id="QEH36354.1"/>
    </source>
</evidence>
<dbReference type="PANTHER" id="PTHR43152">
    <property type="entry name" value="UVRABC SYSTEM PROTEIN A"/>
    <property type="match status" value="1"/>
</dbReference>
<name>A0A5B9W7Z2_9BACT</name>
<comment type="similarity">
    <text evidence="15">Belongs to the ABC transporter superfamily. UvrA family.</text>
</comment>
<dbReference type="GO" id="GO:0005737">
    <property type="term" value="C:cytoplasm"/>
    <property type="evidence" value="ECO:0007669"/>
    <property type="project" value="UniProtKB-SubCell"/>
</dbReference>
<evidence type="ECO:0000256" key="15">
    <source>
        <dbReference type="ARBA" id="ARBA00038000"/>
    </source>
</evidence>
<evidence type="ECO:0000256" key="9">
    <source>
        <dbReference type="ARBA" id="ARBA00022833"/>
    </source>
</evidence>
<keyword evidence="12" id="KW-0238">DNA-binding</keyword>
<dbReference type="Pfam" id="PF17760">
    <property type="entry name" value="UvrA_inter"/>
    <property type="match status" value="1"/>
</dbReference>
<evidence type="ECO:0000256" key="3">
    <source>
        <dbReference type="ARBA" id="ARBA00022723"/>
    </source>
</evidence>
<dbReference type="GO" id="GO:0008270">
    <property type="term" value="F:zinc ion binding"/>
    <property type="evidence" value="ECO:0007669"/>
    <property type="project" value="UniProtKB-KW"/>
</dbReference>
<dbReference type="PROSITE" id="PS00211">
    <property type="entry name" value="ABC_TRANSPORTER_1"/>
    <property type="match status" value="2"/>
</dbReference>
<dbReference type="OrthoDB" id="9809851at2"/>
<reference evidence="20 21" key="1">
    <citation type="submission" date="2019-08" db="EMBL/GenBank/DDBJ databases">
        <title>Deep-cultivation of Planctomycetes and their phenomic and genomic characterization uncovers novel biology.</title>
        <authorList>
            <person name="Wiegand S."/>
            <person name="Jogler M."/>
            <person name="Boedeker C."/>
            <person name="Pinto D."/>
            <person name="Vollmers J."/>
            <person name="Rivas-Marin E."/>
            <person name="Kohn T."/>
            <person name="Peeters S.H."/>
            <person name="Heuer A."/>
            <person name="Rast P."/>
            <person name="Oberbeckmann S."/>
            <person name="Bunk B."/>
            <person name="Jeske O."/>
            <person name="Meyerdierks A."/>
            <person name="Storesund J.E."/>
            <person name="Kallscheuer N."/>
            <person name="Luecker S."/>
            <person name="Lage O.M."/>
            <person name="Pohl T."/>
            <person name="Merkel B.J."/>
            <person name="Hornburger P."/>
            <person name="Mueller R.-W."/>
            <person name="Bruemmer F."/>
            <person name="Labrenz M."/>
            <person name="Spormann A.M."/>
            <person name="Op den Camp H."/>
            <person name="Overmann J."/>
            <person name="Amann R."/>
            <person name="Jetten M.S.M."/>
            <person name="Mascher T."/>
            <person name="Medema M.H."/>
            <person name="Devos D.P."/>
            <person name="Kaster A.-K."/>
            <person name="Ovreas L."/>
            <person name="Rohde M."/>
            <person name="Galperin M.Y."/>
            <person name="Jogler C."/>
        </authorList>
    </citation>
    <scope>NUCLEOTIDE SEQUENCE [LARGE SCALE GENOMIC DNA]</scope>
    <source>
        <strain evidence="20 21">OJF2</strain>
    </source>
</reference>
<dbReference type="PANTHER" id="PTHR43152:SF3">
    <property type="entry name" value="UVRABC SYSTEM PROTEIN A"/>
    <property type="match status" value="1"/>
</dbReference>
<keyword evidence="2" id="KW-0963">Cytoplasm</keyword>
<accession>A0A5B9W7Z2</accession>
<dbReference type="NCBIfam" id="TIGR00630">
    <property type="entry name" value="uvra"/>
    <property type="match status" value="1"/>
</dbReference>
<feature type="domain" description="ABC transporter" evidence="19">
    <location>
        <begin position="510"/>
        <end position="838"/>
    </location>
</feature>